<comment type="function">
    <text evidence="5">Involved in urease metallocenter assembly. Binds nickel. Probably functions as a nickel donor during metallocenter assembly.</text>
</comment>
<keyword evidence="9" id="KW-1185">Reference proteome</keyword>
<dbReference type="Pfam" id="PF05194">
    <property type="entry name" value="UreE_C"/>
    <property type="match status" value="1"/>
</dbReference>
<dbReference type="Gene3D" id="2.60.260.20">
    <property type="entry name" value="Urease metallochaperone UreE, N-terminal domain"/>
    <property type="match status" value="1"/>
</dbReference>
<reference evidence="9" key="1">
    <citation type="submission" date="2018-08" db="EMBL/GenBank/DDBJ databases">
        <authorList>
            <person name="Im W.T."/>
        </authorList>
    </citation>
    <scope>NUCLEOTIDE SEQUENCE [LARGE SCALE GENOMIC DNA]</scope>
    <source>
        <strain evidence="9">LA-28</strain>
    </source>
</reference>
<keyword evidence="2 5" id="KW-0963">Cytoplasm</keyword>
<comment type="subcellular location">
    <subcellularLocation>
        <location evidence="1 5">Cytoplasm</location>
    </subcellularLocation>
</comment>
<evidence type="ECO:0000256" key="6">
    <source>
        <dbReference type="SAM" id="MobiDB-lite"/>
    </source>
</evidence>
<dbReference type="EMBL" id="QURN01000005">
    <property type="protein sequence ID" value="RFC68272.1"/>
    <property type="molecule type" value="Genomic_DNA"/>
</dbReference>
<dbReference type="GO" id="GO:0005737">
    <property type="term" value="C:cytoplasm"/>
    <property type="evidence" value="ECO:0007669"/>
    <property type="project" value="UniProtKB-SubCell"/>
</dbReference>
<keyword evidence="3 5" id="KW-0533">Nickel</keyword>
<dbReference type="GO" id="GO:0016151">
    <property type="term" value="F:nickel cation binding"/>
    <property type="evidence" value="ECO:0007669"/>
    <property type="project" value="UniProtKB-UniRule"/>
</dbReference>
<dbReference type="SUPFAM" id="SSF69287">
    <property type="entry name" value="Urease metallochaperone UreE, N-terminal domain"/>
    <property type="match status" value="1"/>
</dbReference>
<proteinExistence type="inferred from homology"/>
<evidence type="ECO:0000256" key="3">
    <source>
        <dbReference type="ARBA" id="ARBA00022596"/>
    </source>
</evidence>
<dbReference type="InterPro" id="IPR036118">
    <property type="entry name" value="UreE_N_sf"/>
</dbReference>
<feature type="domain" description="UreE urease accessory N-terminal" evidence="7">
    <location>
        <begin position="2"/>
        <end position="65"/>
    </location>
</feature>
<dbReference type="HAMAP" id="MF_00822">
    <property type="entry name" value="UreE"/>
    <property type="match status" value="1"/>
</dbReference>
<dbReference type="GO" id="GO:0006457">
    <property type="term" value="P:protein folding"/>
    <property type="evidence" value="ECO:0007669"/>
    <property type="project" value="InterPro"/>
</dbReference>
<comment type="similarity">
    <text evidence="5">Belongs to the UreE family.</text>
</comment>
<dbReference type="Proteomes" id="UP000262379">
    <property type="component" value="Unassembled WGS sequence"/>
</dbReference>
<dbReference type="Gene3D" id="3.30.70.790">
    <property type="entry name" value="UreE, C-terminal domain"/>
    <property type="match status" value="1"/>
</dbReference>
<organism evidence="8 9">
    <name type="scientific">Mesorhizobium denitrificans</name>
    <dbReference type="NCBI Taxonomy" id="2294114"/>
    <lineage>
        <taxon>Bacteria</taxon>
        <taxon>Pseudomonadati</taxon>
        <taxon>Pseudomonadota</taxon>
        <taxon>Alphaproteobacteria</taxon>
        <taxon>Hyphomicrobiales</taxon>
        <taxon>Phyllobacteriaceae</taxon>
        <taxon>Mesorhizobium</taxon>
    </lineage>
</organism>
<accession>A0A371XGB2</accession>
<dbReference type="GO" id="GO:0019627">
    <property type="term" value="P:urea metabolic process"/>
    <property type="evidence" value="ECO:0007669"/>
    <property type="project" value="InterPro"/>
</dbReference>
<sequence length="170" mass="19561">MLRAISHRHEDETEPFGTVVLDHTERHLRRKAITTSQGDKVMVDLPEPVLFADGDRLVMEDGRTVEIIAAKEKLYAVTPTSACPIRHLAWHLGNRHLAAQIDEERILIQRDHVIRAMLEGLGVHVTEVIERFQPVHGAYHQHGGHEHAHHHDHHHPHAHGHHLHDHRHHD</sequence>
<dbReference type="InterPro" id="IPR007864">
    <property type="entry name" value="UreE_C_dom"/>
</dbReference>
<protein>
    <recommendedName>
        <fullName evidence="5">Urease accessory protein UreE</fullName>
    </recommendedName>
</protein>
<dbReference type="GO" id="GO:0051082">
    <property type="term" value="F:unfolded protein binding"/>
    <property type="evidence" value="ECO:0007669"/>
    <property type="project" value="UniProtKB-UniRule"/>
</dbReference>
<dbReference type="PIRSF" id="PIRSF036402">
    <property type="entry name" value="Ureas_acces_UreE"/>
    <property type="match status" value="1"/>
</dbReference>
<dbReference type="SMART" id="SM00988">
    <property type="entry name" value="UreE_N"/>
    <property type="match status" value="1"/>
</dbReference>
<name>A0A371XGB2_9HYPH</name>
<evidence type="ECO:0000256" key="5">
    <source>
        <dbReference type="HAMAP-Rule" id="MF_00822"/>
    </source>
</evidence>
<evidence type="ECO:0000256" key="2">
    <source>
        <dbReference type="ARBA" id="ARBA00022490"/>
    </source>
</evidence>
<dbReference type="Pfam" id="PF02814">
    <property type="entry name" value="UreE_N"/>
    <property type="match status" value="1"/>
</dbReference>
<evidence type="ECO:0000256" key="4">
    <source>
        <dbReference type="ARBA" id="ARBA00023186"/>
    </source>
</evidence>
<dbReference type="SUPFAM" id="SSF69737">
    <property type="entry name" value="Urease metallochaperone UreE, C-terminal domain"/>
    <property type="match status" value="1"/>
</dbReference>
<dbReference type="InterPro" id="IPR004029">
    <property type="entry name" value="UreE_N"/>
</dbReference>
<dbReference type="GO" id="GO:0065003">
    <property type="term" value="P:protein-containing complex assembly"/>
    <property type="evidence" value="ECO:0007669"/>
    <property type="project" value="InterPro"/>
</dbReference>
<gene>
    <name evidence="5" type="primary">ureE</name>
    <name evidence="8" type="ORF">DY251_08395</name>
</gene>
<comment type="caution">
    <text evidence="8">The sequence shown here is derived from an EMBL/GenBank/DDBJ whole genome shotgun (WGS) entry which is preliminary data.</text>
</comment>
<evidence type="ECO:0000313" key="8">
    <source>
        <dbReference type="EMBL" id="RFC68272.1"/>
    </source>
</evidence>
<dbReference type="AlphaFoldDB" id="A0A371XGB2"/>
<dbReference type="RefSeq" id="WP_116623415.1">
    <property type="nucleotide sequence ID" value="NZ_QURN01000005.1"/>
</dbReference>
<dbReference type="CDD" id="cd00571">
    <property type="entry name" value="UreE"/>
    <property type="match status" value="1"/>
</dbReference>
<feature type="region of interest" description="Disordered" evidence="6">
    <location>
        <begin position="139"/>
        <end position="170"/>
    </location>
</feature>
<dbReference type="InterPro" id="IPR012406">
    <property type="entry name" value="UreE"/>
</dbReference>
<keyword evidence="4 5" id="KW-0143">Chaperone</keyword>
<evidence type="ECO:0000256" key="1">
    <source>
        <dbReference type="ARBA" id="ARBA00004496"/>
    </source>
</evidence>
<feature type="compositionally biased region" description="Basic residues" evidence="6">
    <location>
        <begin position="147"/>
        <end position="170"/>
    </location>
</feature>
<evidence type="ECO:0000259" key="7">
    <source>
        <dbReference type="SMART" id="SM00988"/>
    </source>
</evidence>
<evidence type="ECO:0000313" key="9">
    <source>
        <dbReference type="Proteomes" id="UP000262379"/>
    </source>
</evidence>